<organism evidence="1 2">
    <name type="scientific">Diphasiastrum complanatum</name>
    <name type="common">Issler's clubmoss</name>
    <name type="synonym">Lycopodium complanatum</name>
    <dbReference type="NCBI Taxonomy" id="34168"/>
    <lineage>
        <taxon>Eukaryota</taxon>
        <taxon>Viridiplantae</taxon>
        <taxon>Streptophyta</taxon>
        <taxon>Embryophyta</taxon>
        <taxon>Tracheophyta</taxon>
        <taxon>Lycopodiopsida</taxon>
        <taxon>Lycopodiales</taxon>
        <taxon>Lycopodiaceae</taxon>
        <taxon>Lycopodioideae</taxon>
        <taxon>Diphasiastrum</taxon>
    </lineage>
</organism>
<name>A0ACC2B4K9_DIPCM</name>
<dbReference type="Proteomes" id="UP001162992">
    <property type="component" value="Chromosome 17"/>
</dbReference>
<evidence type="ECO:0000313" key="2">
    <source>
        <dbReference type="Proteomes" id="UP001162992"/>
    </source>
</evidence>
<protein>
    <submittedName>
        <fullName evidence="1">Uncharacterized protein</fullName>
    </submittedName>
</protein>
<comment type="caution">
    <text evidence="1">The sequence shown here is derived from an EMBL/GenBank/DDBJ whole genome shotgun (WGS) entry which is preliminary data.</text>
</comment>
<gene>
    <name evidence="1" type="ORF">O6H91_17G015200</name>
</gene>
<evidence type="ECO:0000313" key="1">
    <source>
        <dbReference type="EMBL" id="KAJ7524662.1"/>
    </source>
</evidence>
<keyword evidence="2" id="KW-1185">Reference proteome</keyword>
<sequence length="621" mass="67274">MDRRALKSPSRSVFGVSEVAASTSGLASNRIHPTGAAFLCITSICCCSGWILIILSYRGGKVIRRLSHLGLETYLASVILRIGQGMVSVIFIGAITALCKAISSQEPSYDGKIKATPIASVTAGRTAASSPLLSTRQPQNEILTAMTPTKVPKKAESPFTKGTRQISPRVLSNVPVTSTGPLVPSHPSGSKTVRAGDVTSSWVGLERYRGLDSSSNAVLAVSHTPASGASPIYLNQELSPFRSQASPGETFSSPWDKEKTSLVSAEVRSESELEEFLAKIDTKLVESAGKTALALQANLSSPTTIQGVKGESPGSVSTPGLRYSTLPSAAVRNFRISPGRQKSGVSPKKGEGDLPLPMTMEQAIDGFCRLGIYPQIEQWRDSLRQWFSQVLLNPLVRKIETSHSQDCLDAVTEHQRLKALMKGEWVKGLLPQSSVRSDYTVQRIKELAEGTCLKRFEFVGCGEMYDTTKKKWTLELPTDSHLLVYLFCALLEHPHWMLHVDPTAHPGTQSGNNPLFVVCMPPKERFPEKYVAVLSGAPPTLHNGACVLAVDKQSPPVFALYWDKRLQFALQGRTSLWDSILLLCHHIKVSHGGIVRGINLGSSAFNLLSVIETSSLDDAFG</sequence>
<reference evidence="2" key="1">
    <citation type="journal article" date="2024" name="Proc. Natl. Acad. Sci. U.S.A.">
        <title>Extraordinary preservation of gene collinearity over three hundred million years revealed in homosporous lycophytes.</title>
        <authorList>
            <person name="Li C."/>
            <person name="Wickell D."/>
            <person name="Kuo L.Y."/>
            <person name="Chen X."/>
            <person name="Nie B."/>
            <person name="Liao X."/>
            <person name="Peng D."/>
            <person name="Ji J."/>
            <person name="Jenkins J."/>
            <person name="Williams M."/>
            <person name="Shu S."/>
            <person name="Plott C."/>
            <person name="Barry K."/>
            <person name="Rajasekar S."/>
            <person name="Grimwood J."/>
            <person name="Han X."/>
            <person name="Sun S."/>
            <person name="Hou Z."/>
            <person name="He W."/>
            <person name="Dai G."/>
            <person name="Sun C."/>
            <person name="Schmutz J."/>
            <person name="Leebens-Mack J.H."/>
            <person name="Li F.W."/>
            <person name="Wang L."/>
        </authorList>
    </citation>
    <scope>NUCLEOTIDE SEQUENCE [LARGE SCALE GENOMIC DNA]</scope>
    <source>
        <strain evidence="2">cv. PW_Plant_1</strain>
    </source>
</reference>
<proteinExistence type="predicted"/>
<accession>A0ACC2B4K9</accession>
<dbReference type="EMBL" id="CM055108">
    <property type="protein sequence ID" value="KAJ7524662.1"/>
    <property type="molecule type" value="Genomic_DNA"/>
</dbReference>